<dbReference type="EMBL" id="VDUY01000002">
    <property type="protein sequence ID" value="TXL67135.1"/>
    <property type="molecule type" value="Genomic_DNA"/>
</dbReference>
<feature type="domain" description="DUF4124" evidence="3">
    <location>
        <begin position="38"/>
        <end position="85"/>
    </location>
</feature>
<feature type="chain" id="PRO_5023055688" evidence="2">
    <location>
        <begin position="39"/>
        <end position="187"/>
    </location>
</feature>
<dbReference type="InterPro" id="IPR025392">
    <property type="entry name" value="DUF4124"/>
</dbReference>
<dbReference type="AlphaFoldDB" id="A0A5C8P0L9"/>
<evidence type="ECO:0000259" key="3">
    <source>
        <dbReference type="Pfam" id="PF13511"/>
    </source>
</evidence>
<name>A0A5C8P0L9_9BURK</name>
<evidence type="ECO:0000256" key="2">
    <source>
        <dbReference type="SAM" id="SignalP"/>
    </source>
</evidence>
<comment type="caution">
    <text evidence="4">The sequence shown here is derived from an EMBL/GenBank/DDBJ whole genome shotgun (WGS) entry which is preliminary data.</text>
</comment>
<evidence type="ECO:0000313" key="5">
    <source>
        <dbReference type="Proteomes" id="UP000321548"/>
    </source>
</evidence>
<evidence type="ECO:0000256" key="1">
    <source>
        <dbReference type="SAM" id="MobiDB-lite"/>
    </source>
</evidence>
<dbReference type="Pfam" id="PF13511">
    <property type="entry name" value="DUF4124"/>
    <property type="match status" value="1"/>
</dbReference>
<feature type="compositionally biased region" description="Basic and acidic residues" evidence="1">
    <location>
        <begin position="101"/>
        <end position="117"/>
    </location>
</feature>
<proteinExistence type="predicted"/>
<protein>
    <submittedName>
        <fullName evidence="4">DUF4124 domain-containing protein</fullName>
    </submittedName>
</protein>
<gene>
    <name evidence="4" type="ORF">FHP08_05845</name>
</gene>
<accession>A0A5C8P0L9</accession>
<feature type="signal peptide" evidence="2">
    <location>
        <begin position="1"/>
        <end position="38"/>
    </location>
</feature>
<evidence type="ECO:0000313" key="4">
    <source>
        <dbReference type="EMBL" id="TXL67135.1"/>
    </source>
</evidence>
<organism evidence="4 5">
    <name type="scientific">Zeimonas arvi</name>
    <dbReference type="NCBI Taxonomy" id="2498847"/>
    <lineage>
        <taxon>Bacteria</taxon>
        <taxon>Pseudomonadati</taxon>
        <taxon>Pseudomonadota</taxon>
        <taxon>Betaproteobacteria</taxon>
        <taxon>Burkholderiales</taxon>
        <taxon>Burkholderiaceae</taxon>
        <taxon>Zeimonas</taxon>
    </lineage>
</organism>
<keyword evidence="5" id="KW-1185">Reference proteome</keyword>
<keyword evidence="2" id="KW-0732">Signal</keyword>
<reference evidence="4 5" key="1">
    <citation type="submission" date="2019-06" db="EMBL/GenBank/DDBJ databases">
        <title>Quisquiliibacterium sp. nov., isolated from a maize field.</title>
        <authorList>
            <person name="Lin S.-Y."/>
            <person name="Tsai C.-F."/>
            <person name="Young C.-C."/>
        </authorList>
    </citation>
    <scope>NUCLEOTIDE SEQUENCE [LARGE SCALE GENOMIC DNA]</scope>
    <source>
        <strain evidence="4 5">CC-CFT501</strain>
    </source>
</reference>
<feature type="region of interest" description="Disordered" evidence="1">
    <location>
        <begin position="81"/>
        <end position="117"/>
    </location>
</feature>
<dbReference type="OrthoDB" id="9181422at2"/>
<dbReference type="Proteomes" id="UP000321548">
    <property type="component" value="Unassembled WGS sequence"/>
</dbReference>
<sequence>MNRRMPACRPHPTPPPARPFGHARLAATLLGAVLATMAAHPDAAAAPAFKWRDASGRIVYSDLPPPPGARVTLLAAPAGSATGVPSTTLAAPQEPRPASWVEREKASRQKATERAEAEREQAELARQAGERTRVCEEARAGLRTLESGVRLTTIDERGERAVVDDAERARRTEAMQRAVADHCGKAS</sequence>